<dbReference type="InterPro" id="IPR011991">
    <property type="entry name" value="ArsR-like_HTH"/>
</dbReference>
<organism evidence="5 6">
    <name type="scientific">Eiseniibacteriota bacterium</name>
    <dbReference type="NCBI Taxonomy" id="2212470"/>
    <lineage>
        <taxon>Bacteria</taxon>
        <taxon>Candidatus Eiseniibacteriota</taxon>
    </lineage>
</organism>
<dbReference type="GO" id="GO:0003700">
    <property type="term" value="F:DNA-binding transcription factor activity"/>
    <property type="evidence" value="ECO:0007669"/>
    <property type="project" value="InterPro"/>
</dbReference>
<dbReference type="PRINTS" id="PR00778">
    <property type="entry name" value="HTHARSR"/>
</dbReference>
<dbReference type="SMART" id="SM00418">
    <property type="entry name" value="HTH_ARSR"/>
    <property type="match status" value="1"/>
</dbReference>
<evidence type="ECO:0000256" key="2">
    <source>
        <dbReference type="ARBA" id="ARBA00023125"/>
    </source>
</evidence>
<comment type="caution">
    <text evidence="5">The sequence shown here is derived from an EMBL/GenBank/DDBJ whole genome shotgun (WGS) entry which is preliminary data.</text>
</comment>
<protein>
    <submittedName>
        <fullName evidence="5">Helix-turn-helix transcriptional regulator</fullName>
    </submittedName>
</protein>
<proteinExistence type="predicted"/>
<dbReference type="CDD" id="cd00090">
    <property type="entry name" value="HTH_ARSR"/>
    <property type="match status" value="1"/>
</dbReference>
<evidence type="ECO:0000256" key="1">
    <source>
        <dbReference type="ARBA" id="ARBA00023015"/>
    </source>
</evidence>
<dbReference type="InterPro" id="IPR036388">
    <property type="entry name" value="WH-like_DNA-bd_sf"/>
</dbReference>
<name>A0A956M1D2_UNCEI</name>
<dbReference type="Proteomes" id="UP000697710">
    <property type="component" value="Unassembled WGS sequence"/>
</dbReference>
<dbReference type="AlphaFoldDB" id="A0A956M1D2"/>
<keyword evidence="2" id="KW-0238">DNA-binding</keyword>
<reference evidence="5" key="2">
    <citation type="journal article" date="2021" name="Microbiome">
        <title>Successional dynamics and alternative stable states in a saline activated sludge microbial community over 9 years.</title>
        <authorList>
            <person name="Wang Y."/>
            <person name="Ye J."/>
            <person name="Ju F."/>
            <person name="Liu L."/>
            <person name="Boyd J.A."/>
            <person name="Deng Y."/>
            <person name="Parks D.H."/>
            <person name="Jiang X."/>
            <person name="Yin X."/>
            <person name="Woodcroft B.J."/>
            <person name="Tyson G.W."/>
            <person name="Hugenholtz P."/>
            <person name="Polz M.F."/>
            <person name="Zhang T."/>
        </authorList>
    </citation>
    <scope>NUCLEOTIDE SEQUENCE</scope>
    <source>
        <strain evidence="5">HKST-UBA01</strain>
    </source>
</reference>
<accession>A0A956M1D2</accession>
<dbReference type="InterPro" id="IPR001845">
    <property type="entry name" value="HTH_ArsR_DNA-bd_dom"/>
</dbReference>
<dbReference type="GO" id="GO:0003677">
    <property type="term" value="F:DNA binding"/>
    <property type="evidence" value="ECO:0007669"/>
    <property type="project" value="UniProtKB-KW"/>
</dbReference>
<dbReference type="EMBL" id="JAGQHR010000474">
    <property type="protein sequence ID" value="MCA9728777.1"/>
    <property type="molecule type" value="Genomic_DNA"/>
</dbReference>
<evidence type="ECO:0000313" key="6">
    <source>
        <dbReference type="Proteomes" id="UP000697710"/>
    </source>
</evidence>
<dbReference type="PROSITE" id="PS50987">
    <property type="entry name" value="HTH_ARSR_2"/>
    <property type="match status" value="1"/>
</dbReference>
<gene>
    <name evidence="5" type="ORF">KC729_13890</name>
</gene>
<dbReference type="InterPro" id="IPR051081">
    <property type="entry name" value="HTH_MetalResp_TranReg"/>
</dbReference>
<dbReference type="Pfam" id="PF12840">
    <property type="entry name" value="HTH_20"/>
    <property type="match status" value="1"/>
</dbReference>
<evidence type="ECO:0000259" key="4">
    <source>
        <dbReference type="PROSITE" id="PS50987"/>
    </source>
</evidence>
<keyword evidence="3" id="KW-0804">Transcription</keyword>
<evidence type="ECO:0000256" key="3">
    <source>
        <dbReference type="ARBA" id="ARBA00023163"/>
    </source>
</evidence>
<sequence>MSAKRQRPRVGAEDAYAAAFTALAHPARRQILMTLNFEGGQMTAGAIASLFDHAWPTTTRHLRVLEEAGLVRHERQGRVRAYRIDKRRLDLVRSWLDWFFKKPG</sequence>
<feature type="domain" description="HTH arsR-type" evidence="4">
    <location>
        <begin position="8"/>
        <end position="103"/>
    </location>
</feature>
<dbReference type="PANTHER" id="PTHR33154">
    <property type="entry name" value="TRANSCRIPTIONAL REGULATOR, ARSR FAMILY"/>
    <property type="match status" value="1"/>
</dbReference>
<reference evidence="5" key="1">
    <citation type="submission" date="2020-04" db="EMBL/GenBank/DDBJ databases">
        <authorList>
            <person name="Zhang T."/>
        </authorList>
    </citation>
    <scope>NUCLEOTIDE SEQUENCE</scope>
    <source>
        <strain evidence="5">HKST-UBA01</strain>
    </source>
</reference>
<dbReference type="SUPFAM" id="SSF46785">
    <property type="entry name" value="Winged helix' DNA-binding domain"/>
    <property type="match status" value="1"/>
</dbReference>
<dbReference type="NCBIfam" id="NF033788">
    <property type="entry name" value="HTH_metalloreg"/>
    <property type="match status" value="1"/>
</dbReference>
<evidence type="ECO:0000313" key="5">
    <source>
        <dbReference type="EMBL" id="MCA9728777.1"/>
    </source>
</evidence>
<dbReference type="InterPro" id="IPR036390">
    <property type="entry name" value="WH_DNA-bd_sf"/>
</dbReference>
<keyword evidence="1" id="KW-0805">Transcription regulation</keyword>
<dbReference type="Gene3D" id="1.10.10.10">
    <property type="entry name" value="Winged helix-like DNA-binding domain superfamily/Winged helix DNA-binding domain"/>
    <property type="match status" value="1"/>
</dbReference>
<dbReference type="PANTHER" id="PTHR33154:SF33">
    <property type="entry name" value="TRANSCRIPTIONAL REPRESSOR SDPR"/>
    <property type="match status" value="1"/>
</dbReference>